<dbReference type="OrthoDB" id="9799921at2"/>
<dbReference type="KEGG" id="fpal:HYN49_13870"/>
<dbReference type="SMART" id="SM00987">
    <property type="entry name" value="UreE_C"/>
    <property type="match status" value="1"/>
</dbReference>
<accession>A0A2S1SKG6</accession>
<dbReference type="Gene3D" id="3.40.470.10">
    <property type="entry name" value="Uracil-DNA glycosylase-like domain"/>
    <property type="match status" value="1"/>
</dbReference>
<organism evidence="2 3">
    <name type="scientific">Flavobacterium pallidum</name>
    <dbReference type="NCBI Taxonomy" id="2172098"/>
    <lineage>
        <taxon>Bacteria</taxon>
        <taxon>Pseudomonadati</taxon>
        <taxon>Bacteroidota</taxon>
        <taxon>Flavobacteriia</taxon>
        <taxon>Flavobacteriales</taxon>
        <taxon>Flavobacteriaceae</taxon>
        <taxon>Flavobacterium</taxon>
    </lineage>
</organism>
<gene>
    <name evidence="2" type="ORF">HYN49_13870</name>
</gene>
<dbReference type="SMART" id="SM00986">
    <property type="entry name" value="UDG"/>
    <property type="match status" value="1"/>
</dbReference>
<dbReference type="NCBIfam" id="TIGR04274">
    <property type="entry name" value="hypoxanDNAglyco"/>
    <property type="match status" value="1"/>
</dbReference>
<keyword evidence="3" id="KW-1185">Reference proteome</keyword>
<feature type="domain" description="Uracil-DNA glycosylase-like" evidence="1">
    <location>
        <begin position="6"/>
        <end position="157"/>
    </location>
</feature>
<reference evidence="2 3" key="1">
    <citation type="submission" date="2018-05" db="EMBL/GenBank/DDBJ databases">
        <title>Genome sequencing of Flavobacterium sp. HYN0049.</title>
        <authorList>
            <person name="Yi H."/>
            <person name="Baek C."/>
        </authorList>
    </citation>
    <scope>NUCLEOTIDE SEQUENCE [LARGE SCALE GENOMIC DNA]</scope>
    <source>
        <strain evidence="2 3">HYN0049</strain>
    </source>
</reference>
<dbReference type="CDD" id="cd10032">
    <property type="entry name" value="UDG-F6_HDG"/>
    <property type="match status" value="1"/>
</dbReference>
<evidence type="ECO:0000313" key="3">
    <source>
        <dbReference type="Proteomes" id="UP000244937"/>
    </source>
</evidence>
<dbReference type="EMBL" id="CP029187">
    <property type="protein sequence ID" value="AWI26903.1"/>
    <property type="molecule type" value="Genomic_DNA"/>
</dbReference>
<protein>
    <submittedName>
        <fullName evidence="2">DNA-deoxyinosine glycosylase</fullName>
    </submittedName>
</protein>
<dbReference type="InterPro" id="IPR036895">
    <property type="entry name" value="Uracil-DNA_glycosylase-like_sf"/>
</dbReference>
<evidence type="ECO:0000313" key="2">
    <source>
        <dbReference type="EMBL" id="AWI26903.1"/>
    </source>
</evidence>
<dbReference type="RefSeq" id="WP_108904676.1">
    <property type="nucleotide sequence ID" value="NZ_CP029187.1"/>
</dbReference>
<dbReference type="InterPro" id="IPR026353">
    <property type="entry name" value="Hypoxan-DNA_Glyclase"/>
</dbReference>
<dbReference type="InterPro" id="IPR005122">
    <property type="entry name" value="Uracil-DNA_glycosylase-like"/>
</dbReference>
<proteinExistence type="predicted"/>
<dbReference type="AlphaFoldDB" id="A0A2S1SKG6"/>
<sequence>MISSFPPFINKSTKVLILGTMPGATSLAKQEYYAYKQNHFWRIFFTYFNQLPVPDLFGERIKLLQQNNIGVWDVLQHCEREGSLDTNIRNHQVNDFVSLFAAFPNIRHLLFNGKESHKYFMKHIGTIDGIRFHVMPSTSPANTMSFDKKFEIWSETLTNTAL</sequence>
<dbReference type="Pfam" id="PF03167">
    <property type="entry name" value="UDG"/>
    <property type="match status" value="1"/>
</dbReference>
<name>A0A2S1SKG6_9FLAO</name>
<evidence type="ECO:0000259" key="1">
    <source>
        <dbReference type="SMART" id="SM00986"/>
    </source>
</evidence>
<dbReference type="Proteomes" id="UP000244937">
    <property type="component" value="Chromosome"/>
</dbReference>
<dbReference type="SUPFAM" id="SSF52141">
    <property type="entry name" value="Uracil-DNA glycosylase-like"/>
    <property type="match status" value="1"/>
</dbReference>